<dbReference type="EMBL" id="JAIWYP010000011">
    <property type="protein sequence ID" value="KAH3738758.1"/>
    <property type="molecule type" value="Genomic_DNA"/>
</dbReference>
<gene>
    <name evidence="2" type="ORF">DPMN_045401</name>
</gene>
<keyword evidence="3" id="KW-1185">Reference proteome</keyword>
<reference evidence="2" key="1">
    <citation type="journal article" date="2019" name="bioRxiv">
        <title>The Genome of the Zebra Mussel, Dreissena polymorpha: A Resource for Invasive Species Research.</title>
        <authorList>
            <person name="McCartney M.A."/>
            <person name="Auch B."/>
            <person name="Kono T."/>
            <person name="Mallez S."/>
            <person name="Zhang Y."/>
            <person name="Obille A."/>
            <person name="Becker A."/>
            <person name="Abrahante J.E."/>
            <person name="Garbe J."/>
            <person name="Badalamenti J.P."/>
            <person name="Herman A."/>
            <person name="Mangelson H."/>
            <person name="Liachko I."/>
            <person name="Sullivan S."/>
            <person name="Sone E.D."/>
            <person name="Koren S."/>
            <person name="Silverstein K.A.T."/>
            <person name="Beckman K.B."/>
            <person name="Gohl D.M."/>
        </authorList>
    </citation>
    <scope>NUCLEOTIDE SEQUENCE</scope>
    <source>
        <strain evidence="2">Duluth1</strain>
        <tissue evidence="2">Whole animal</tissue>
    </source>
</reference>
<dbReference type="Proteomes" id="UP000828390">
    <property type="component" value="Unassembled WGS sequence"/>
</dbReference>
<feature type="region of interest" description="Disordered" evidence="1">
    <location>
        <begin position="1"/>
        <end position="58"/>
    </location>
</feature>
<reference evidence="2" key="2">
    <citation type="submission" date="2020-11" db="EMBL/GenBank/DDBJ databases">
        <authorList>
            <person name="McCartney M.A."/>
            <person name="Auch B."/>
            <person name="Kono T."/>
            <person name="Mallez S."/>
            <person name="Becker A."/>
            <person name="Gohl D.M."/>
            <person name="Silverstein K.A.T."/>
            <person name="Koren S."/>
            <person name="Bechman K.B."/>
            <person name="Herman A."/>
            <person name="Abrahante J.E."/>
            <person name="Garbe J."/>
        </authorList>
    </citation>
    <scope>NUCLEOTIDE SEQUENCE</scope>
    <source>
        <strain evidence="2">Duluth1</strain>
        <tissue evidence="2">Whole animal</tissue>
    </source>
</reference>
<proteinExistence type="predicted"/>
<evidence type="ECO:0000313" key="2">
    <source>
        <dbReference type="EMBL" id="KAH3738758.1"/>
    </source>
</evidence>
<evidence type="ECO:0000313" key="3">
    <source>
        <dbReference type="Proteomes" id="UP000828390"/>
    </source>
</evidence>
<feature type="compositionally biased region" description="Basic and acidic residues" evidence="1">
    <location>
        <begin position="1"/>
        <end position="10"/>
    </location>
</feature>
<accession>A0A9D4HZP6</accession>
<evidence type="ECO:0000256" key="1">
    <source>
        <dbReference type="SAM" id="MobiDB-lite"/>
    </source>
</evidence>
<protein>
    <submittedName>
        <fullName evidence="2">Uncharacterized protein</fullName>
    </submittedName>
</protein>
<comment type="caution">
    <text evidence="2">The sequence shown here is derived from an EMBL/GenBank/DDBJ whole genome shotgun (WGS) entry which is preliminary data.</text>
</comment>
<dbReference type="AlphaFoldDB" id="A0A9D4HZP6"/>
<sequence length="58" mass="6501">MGRAEGRTDSCPETTSLIPSHYPPNIRSRTKTSKTTSLIPTQYPPNIRSRTKQDEIAN</sequence>
<organism evidence="2 3">
    <name type="scientific">Dreissena polymorpha</name>
    <name type="common">Zebra mussel</name>
    <name type="synonym">Mytilus polymorpha</name>
    <dbReference type="NCBI Taxonomy" id="45954"/>
    <lineage>
        <taxon>Eukaryota</taxon>
        <taxon>Metazoa</taxon>
        <taxon>Spiralia</taxon>
        <taxon>Lophotrochozoa</taxon>
        <taxon>Mollusca</taxon>
        <taxon>Bivalvia</taxon>
        <taxon>Autobranchia</taxon>
        <taxon>Heteroconchia</taxon>
        <taxon>Euheterodonta</taxon>
        <taxon>Imparidentia</taxon>
        <taxon>Neoheterodontei</taxon>
        <taxon>Myida</taxon>
        <taxon>Dreissenoidea</taxon>
        <taxon>Dreissenidae</taxon>
        <taxon>Dreissena</taxon>
    </lineage>
</organism>
<name>A0A9D4HZP6_DREPO</name>